<evidence type="ECO:0000313" key="2">
    <source>
        <dbReference type="Proteomes" id="UP000199698"/>
    </source>
</evidence>
<dbReference type="Pfam" id="PF07661">
    <property type="entry name" value="MORN_2"/>
    <property type="match status" value="2"/>
</dbReference>
<name>A0A1C4DJX6_9GAMM</name>
<dbReference type="RefSeq" id="WP_091126007.1">
    <property type="nucleotide sequence ID" value="NZ_FMBA01000079.1"/>
</dbReference>
<sequence>MKKLLMVSIFFVGILACVQRIEEKKISEATPSHSVRIKESNTPEGFLRYEYYINGNKTADYIKTYYTKGGQLESVYYMSSYQRDSISAQGFYPNGKLKFIHYVRDEVKKGDVLYVNYYPNGQINHIETIVTDSLELPKLITIYFENGVKQYEGFMDMYNATTIPVGLWKTYDEKGDLIETTYYHPDEFGKDYKIVTQYKNGKVVSKKIYNFDDLYETELKELFTIPK</sequence>
<dbReference type="STRING" id="1798183.GA0061080_10792"/>
<gene>
    <name evidence="1" type="ORF">GA0061080_10792</name>
</gene>
<keyword evidence="2" id="KW-1185">Reference proteome</keyword>
<organism evidence="1 2">
    <name type="scientific">Gilliamella intestini</name>
    <dbReference type="NCBI Taxonomy" id="1798183"/>
    <lineage>
        <taxon>Bacteria</taxon>
        <taxon>Pseudomonadati</taxon>
        <taxon>Pseudomonadota</taxon>
        <taxon>Gammaproteobacteria</taxon>
        <taxon>Orbales</taxon>
        <taxon>Orbaceae</taxon>
        <taxon>Gilliamella</taxon>
    </lineage>
</organism>
<dbReference type="OrthoDB" id="7342920at2"/>
<evidence type="ECO:0000313" key="1">
    <source>
        <dbReference type="EMBL" id="SCC31545.1"/>
    </source>
</evidence>
<dbReference type="AlphaFoldDB" id="A0A1C4DJX6"/>
<dbReference type="Proteomes" id="UP000199698">
    <property type="component" value="Unassembled WGS sequence"/>
</dbReference>
<proteinExistence type="predicted"/>
<dbReference type="InterPro" id="IPR011652">
    <property type="entry name" value="MORN_2"/>
</dbReference>
<reference evidence="2" key="1">
    <citation type="submission" date="2016-08" db="EMBL/GenBank/DDBJ databases">
        <authorList>
            <person name="Varghese N."/>
            <person name="Submissions Spin"/>
        </authorList>
    </citation>
    <scope>NUCLEOTIDE SEQUENCE [LARGE SCALE GENOMIC DNA]</scope>
    <source>
        <strain evidence="2">R-53144</strain>
    </source>
</reference>
<protein>
    <submittedName>
        <fullName evidence="1">Antitoxin component YwqK of the YwqJK toxin-antitoxin module</fullName>
    </submittedName>
</protein>
<dbReference type="PROSITE" id="PS51257">
    <property type="entry name" value="PROKAR_LIPOPROTEIN"/>
    <property type="match status" value="1"/>
</dbReference>
<dbReference type="Gene3D" id="3.90.930.1">
    <property type="match status" value="1"/>
</dbReference>
<dbReference type="EMBL" id="FMBA01000079">
    <property type="protein sequence ID" value="SCC31545.1"/>
    <property type="molecule type" value="Genomic_DNA"/>
</dbReference>
<accession>A0A1C4DJX6</accession>